<dbReference type="OrthoDB" id="3227712at2759"/>
<dbReference type="AlphaFoldDB" id="A0A9Q3GN18"/>
<organism evidence="2 3">
    <name type="scientific">Austropuccinia psidii MF-1</name>
    <dbReference type="NCBI Taxonomy" id="1389203"/>
    <lineage>
        <taxon>Eukaryota</taxon>
        <taxon>Fungi</taxon>
        <taxon>Dikarya</taxon>
        <taxon>Basidiomycota</taxon>
        <taxon>Pucciniomycotina</taxon>
        <taxon>Pucciniomycetes</taxon>
        <taxon>Pucciniales</taxon>
        <taxon>Sphaerophragmiaceae</taxon>
        <taxon>Austropuccinia</taxon>
    </lineage>
</organism>
<dbReference type="Pfam" id="PF07727">
    <property type="entry name" value="RVT_2"/>
    <property type="match status" value="1"/>
</dbReference>
<comment type="caution">
    <text evidence="2">The sequence shown here is derived from an EMBL/GenBank/DDBJ whole genome shotgun (WGS) entry which is preliminary data.</text>
</comment>
<reference evidence="2" key="1">
    <citation type="submission" date="2021-03" db="EMBL/GenBank/DDBJ databases">
        <title>Draft genome sequence of rust myrtle Austropuccinia psidii MF-1, a brazilian biotype.</title>
        <authorList>
            <person name="Quecine M.C."/>
            <person name="Pachon D.M.R."/>
            <person name="Bonatelli M.L."/>
            <person name="Correr F.H."/>
            <person name="Franceschini L.M."/>
            <person name="Leite T.F."/>
            <person name="Margarido G.R.A."/>
            <person name="Almeida C.A."/>
            <person name="Ferrarezi J.A."/>
            <person name="Labate C.A."/>
        </authorList>
    </citation>
    <scope>NUCLEOTIDE SEQUENCE</scope>
    <source>
        <strain evidence="2">MF-1</strain>
    </source>
</reference>
<name>A0A9Q3GN18_9BASI</name>
<dbReference type="InterPro" id="IPR013103">
    <property type="entry name" value="RVT_2"/>
</dbReference>
<proteinExistence type="predicted"/>
<dbReference type="Proteomes" id="UP000765509">
    <property type="component" value="Unassembled WGS sequence"/>
</dbReference>
<accession>A0A9Q3GN18</accession>
<sequence>MYLPDKLLWVEALKTELNDETSRGLIIETTLPKGSKPVGNSVQYNSKSDSNGKLIKNKICICAQGYSQKHVVDYNDTFSPTGKFNSKRSGTTSHGCSSSLSQSNIKNKIFMKIPNFSSTHSSGKVWQLTKPLYGLKQ</sequence>
<evidence type="ECO:0000313" key="3">
    <source>
        <dbReference type="Proteomes" id="UP000765509"/>
    </source>
</evidence>
<feature type="domain" description="Reverse transcriptase Ty1/copia-type" evidence="1">
    <location>
        <begin position="30"/>
        <end position="137"/>
    </location>
</feature>
<gene>
    <name evidence="2" type="ORF">O181_012540</name>
</gene>
<evidence type="ECO:0000313" key="2">
    <source>
        <dbReference type="EMBL" id="MBW0472825.1"/>
    </source>
</evidence>
<evidence type="ECO:0000259" key="1">
    <source>
        <dbReference type="Pfam" id="PF07727"/>
    </source>
</evidence>
<protein>
    <recommendedName>
        <fullName evidence="1">Reverse transcriptase Ty1/copia-type domain-containing protein</fullName>
    </recommendedName>
</protein>
<keyword evidence="3" id="KW-1185">Reference proteome</keyword>
<dbReference type="EMBL" id="AVOT02003214">
    <property type="protein sequence ID" value="MBW0472825.1"/>
    <property type="molecule type" value="Genomic_DNA"/>
</dbReference>